<evidence type="ECO:0000313" key="6">
    <source>
        <dbReference type="Proteomes" id="UP001159363"/>
    </source>
</evidence>
<dbReference type="InterPro" id="IPR029058">
    <property type="entry name" value="AB_hydrolase_fold"/>
</dbReference>
<evidence type="ECO:0000256" key="3">
    <source>
        <dbReference type="SAM" id="Phobius"/>
    </source>
</evidence>
<keyword evidence="2" id="KW-0325">Glycoprotein</keyword>
<keyword evidence="3" id="KW-0812">Transmembrane</keyword>
<keyword evidence="3" id="KW-0472">Membrane</keyword>
<feature type="transmembrane region" description="Helical" evidence="3">
    <location>
        <begin position="145"/>
        <end position="170"/>
    </location>
</feature>
<feature type="domain" description="Carboxylesterase type B" evidence="4">
    <location>
        <begin position="35"/>
        <end position="84"/>
    </location>
</feature>
<evidence type="ECO:0000256" key="1">
    <source>
        <dbReference type="ARBA" id="ARBA00005964"/>
    </source>
</evidence>
<reference evidence="5 6" key="1">
    <citation type="submission" date="2023-02" db="EMBL/GenBank/DDBJ databases">
        <title>LHISI_Scaffold_Assembly.</title>
        <authorList>
            <person name="Stuart O.P."/>
            <person name="Cleave R."/>
            <person name="Magrath M.J.L."/>
            <person name="Mikheyev A.S."/>
        </authorList>
    </citation>
    <scope>NUCLEOTIDE SEQUENCE [LARGE SCALE GENOMIC DNA]</scope>
    <source>
        <strain evidence="5">Daus_M_001</strain>
        <tissue evidence="5">Leg muscle</tissue>
    </source>
</reference>
<dbReference type="Gene3D" id="3.40.50.1820">
    <property type="entry name" value="alpha/beta hydrolase"/>
    <property type="match status" value="1"/>
</dbReference>
<evidence type="ECO:0000259" key="4">
    <source>
        <dbReference type="Pfam" id="PF00135"/>
    </source>
</evidence>
<comment type="caution">
    <text evidence="5">The sequence shown here is derived from an EMBL/GenBank/DDBJ whole genome shotgun (WGS) entry which is preliminary data.</text>
</comment>
<evidence type="ECO:0000313" key="5">
    <source>
        <dbReference type="EMBL" id="KAJ8870982.1"/>
    </source>
</evidence>
<evidence type="ECO:0000256" key="2">
    <source>
        <dbReference type="ARBA" id="ARBA00023180"/>
    </source>
</evidence>
<dbReference type="InterPro" id="IPR002018">
    <property type="entry name" value="CarbesteraseB"/>
</dbReference>
<dbReference type="InterPro" id="IPR051093">
    <property type="entry name" value="Neuroligin/BSAL"/>
</dbReference>
<gene>
    <name evidence="5" type="ORF">PR048_027284</name>
</gene>
<dbReference type="SUPFAM" id="SSF53474">
    <property type="entry name" value="alpha/beta-Hydrolases"/>
    <property type="match status" value="1"/>
</dbReference>
<dbReference type="Proteomes" id="UP001159363">
    <property type="component" value="Chromosome 11"/>
</dbReference>
<proteinExistence type="inferred from homology"/>
<organism evidence="5 6">
    <name type="scientific">Dryococelus australis</name>
    <dbReference type="NCBI Taxonomy" id="614101"/>
    <lineage>
        <taxon>Eukaryota</taxon>
        <taxon>Metazoa</taxon>
        <taxon>Ecdysozoa</taxon>
        <taxon>Arthropoda</taxon>
        <taxon>Hexapoda</taxon>
        <taxon>Insecta</taxon>
        <taxon>Pterygota</taxon>
        <taxon>Neoptera</taxon>
        <taxon>Polyneoptera</taxon>
        <taxon>Phasmatodea</taxon>
        <taxon>Verophasmatodea</taxon>
        <taxon>Anareolatae</taxon>
        <taxon>Phasmatidae</taxon>
        <taxon>Eurycanthinae</taxon>
        <taxon>Dryococelus</taxon>
    </lineage>
</organism>
<comment type="similarity">
    <text evidence="1">Belongs to the type-B carboxylesterase/lipase family.</text>
</comment>
<keyword evidence="3" id="KW-1133">Transmembrane helix</keyword>
<keyword evidence="6" id="KW-1185">Reference proteome</keyword>
<name>A0ABQ9GF16_9NEOP</name>
<sequence length="190" mass="20445">MKIETAGLRYCECLCVCGAGFLNANPYPGRRARVANYGLMDQIAALHWVQQNVAQFGGDHTNVTLVGHGAGAACIHFLMLSPAVTPGASAPVSFPFSTPHLTLTASIITPFTSIPVCSYPPLHSSIPHSYSLSTLPHAVIHHHSIYIYPCLVLPSFILLLTLTASIIAPFTSIPVWSYPPSFYSSLLQPE</sequence>
<accession>A0ABQ9GF16</accession>
<dbReference type="EMBL" id="JARBHB010000012">
    <property type="protein sequence ID" value="KAJ8870982.1"/>
    <property type="molecule type" value="Genomic_DNA"/>
</dbReference>
<protein>
    <recommendedName>
        <fullName evidence="4">Carboxylesterase type B domain-containing protein</fullName>
    </recommendedName>
</protein>
<dbReference type="Pfam" id="PF00135">
    <property type="entry name" value="COesterase"/>
    <property type="match status" value="1"/>
</dbReference>
<dbReference type="PANTHER" id="PTHR43903">
    <property type="entry name" value="NEUROLIGIN"/>
    <property type="match status" value="1"/>
</dbReference>